<protein>
    <recommendedName>
        <fullName evidence="7">HMA domain-containing protein</fullName>
    </recommendedName>
</protein>
<comment type="caution">
    <text evidence="8">The sequence shown here is derived from an EMBL/GenBank/DDBJ whole genome shotgun (WGS) entry which is preliminary data.</text>
</comment>
<dbReference type="GO" id="GO:0046872">
    <property type="term" value="F:metal ion binding"/>
    <property type="evidence" value="ECO:0007669"/>
    <property type="project" value="UniProtKB-KW"/>
</dbReference>
<evidence type="ECO:0000313" key="8">
    <source>
        <dbReference type="EMBL" id="GKU94463.1"/>
    </source>
</evidence>
<dbReference type="SUPFAM" id="SSF55008">
    <property type="entry name" value="HMA, heavy metal-associated domain"/>
    <property type="match status" value="1"/>
</dbReference>
<keyword evidence="3" id="KW-0449">Lipoprotein</keyword>
<reference evidence="8 9" key="1">
    <citation type="journal article" date="2021" name="Commun. Biol.">
        <title>The genome of Shorea leprosula (Dipterocarpaceae) highlights the ecological relevance of drought in aseasonal tropical rainforests.</title>
        <authorList>
            <person name="Ng K.K.S."/>
            <person name="Kobayashi M.J."/>
            <person name="Fawcett J.A."/>
            <person name="Hatakeyama M."/>
            <person name="Paape T."/>
            <person name="Ng C.H."/>
            <person name="Ang C.C."/>
            <person name="Tnah L.H."/>
            <person name="Lee C.T."/>
            <person name="Nishiyama T."/>
            <person name="Sese J."/>
            <person name="O'Brien M.J."/>
            <person name="Copetti D."/>
            <person name="Mohd Noor M.I."/>
            <person name="Ong R.C."/>
            <person name="Putra M."/>
            <person name="Sireger I.Z."/>
            <person name="Indrioko S."/>
            <person name="Kosugi Y."/>
            <person name="Izuno A."/>
            <person name="Isagi Y."/>
            <person name="Lee S.L."/>
            <person name="Shimizu K.K."/>
        </authorList>
    </citation>
    <scope>NUCLEOTIDE SEQUENCE [LARGE SCALE GENOMIC DNA]</scope>
    <source>
        <strain evidence="8">214</strain>
    </source>
</reference>
<feature type="region of interest" description="Disordered" evidence="6">
    <location>
        <begin position="71"/>
        <end position="100"/>
    </location>
</feature>
<dbReference type="EMBL" id="BPVZ01000008">
    <property type="protein sequence ID" value="GKU94463.1"/>
    <property type="molecule type" value="Genomic_DNA"/>
</dbReference>
<dbReference type="Gene3D" id="3.30.70.100">
    <property type="match status" value="1"/>
</dbReference>
<dbReference type="AlphaFoldDB" id="A0AAV5I031"/>
<evidence type="ECO:0000256" key="3">
    <source>
        <dbReference type="ARBA" id="ARBA00023288"/>
    </source>
</evidence>
<accession>A0AAV5I031</accession>
<keyword evidence="4" id="KW-0636">Prenylation</keyword>
<dbReference type="InterPro" id="IPR051863">
    <property type="entry name" value="HIPP"/>
</dbReference>
<evidence type="ECO:0000259" key="7">
    <source>
        <dbReference type="PROSITE" id="PS50846"/>
    </source>
</evidence>
<dbReference type="PANTHER" id="PTHR45811:SF13">
    <property type="entry name" value="OS04G0661100 PROTEIN"/>
    <property type="match status" value="1"/>
</dbReference>
<feature type="domain" description="HMA" evidence="7">
    <location>
        <begin position="7"/>
        <end position="70"/>
    </location>
</feature>
<evidence type="ECO:0000256" key="1">
    <source>
        <dbReference type="ARBA" id="ARBA00022481"/>
    </source>
</evidence>
<keyword evidence="1" id="KW-0488">Methylation</keyword>
<sequence>MVRTIQPLRTVLKVNISCCKCKKKILKAITSIQGIDKIETDVAKGTVMVTGNADPFEIIVCTRKAAKYAEVDSIGPPPSPSKESDEKSQKDTDGENPPKMHPTCSVCEPIAIVHVADVPCSTPCSLM</sequence>
<evidence type="ECO:0000256" key="4">
    <source>
        <dbReference type="ARBA" id="ARBA00023289"/>
    </source>
</evidence>
<dbReference type="InterPro" id="IPR036163">
    <property type="entry name" value="HMA_dom_sf"/>
</dbReference>
<gene>
    <name evidence="8" type="ORF">SLEP1_g7959</name>
</gene>
<feature type="compositionally biased region" description="Basic and acidic residues" evidence="6">
    <location>
        <begin position="82"/>
        <end position="98"/>
    </location>
</feature>
<evidence type="ECO:0000256" key="5">
    <source>
        <dbReference type="ARBA" id="ARBA00024045"/>
    </source>
</evidence>
<dbReference type="PANTHER" id="PTHR45811">
    <property type="entry name" value="COPPER TRANSPORT PROTEIN FAMILY-RELATED"/>
    <property type="match status" value="1"/>
</dbReference>
<proteinExistence type="inferred from homology"/>
<evidence type="ECO:0000256" key="6">
    <source>
        <dbReference type="SAM" id="MobiDB-lite"/>
    </source>
</evidence>
<keyword evidence="2" id="KW-0479">Metal-binding</keyword>
<dbReference type="Proteomes" id="UP001054252">
    <property type="component" value="Unassembled WGS sequence"/>
</dbReference>
<evidence type="ECO:0000256" key="2">
    <source>
        <dbReference type="ARBA" id="ARBA00022723"/>
    </source>
</evidence>
<keyword evidence="9" id="KW-1185">Reference proteome</keyword>
<dbReference type="InterPro" id="IPR006121">
    <property type="entry name" value="HMA_dom"/>
</dbReference>
<dbReference type="PROSITE" id="PS50846">
    <property type="entry name" value="HMA_2"/>
    <property type="match status" value="1"/>
</dbReference>
<name>A0AAV5I031_9ROSI</name>
<evidence type="ECO:0000313" key="9">
    <source>
        <dbReference type="Proteomes" id="UP001054252"/>
    </source>
</evidence>
<organism evidence="8 9">
    <name type="scientific">Rubroshorea leprosula</name>
    <dbReference type="NCBI Taxonomy" id="152421"/>
    <lineage>
        <taxon>Eukaryota</taxon>
        <taxon>Viridiplantae</taxon>
        <taxon>Streptophyta</taxon>
        <taxon>Embryophyta</taxon>
        <taxon>Tracheophyta</taxon>
        <taxon>Spermatophyta</taxon>
        <taxon>Magnoliopsida</taxon>
        <taxon>eudicotyledons</taxon>
        <taxon>Gunneridae</taxon>
        <taxon>Pentapetalae</taxon>
        <taxon>rosids</taxon>
        <taxon>malvids</taxon>
        <taxon>Malvales</taxon>
        <taxon>Dipterocarpaceae</taxon>
        <taxon>Rubroshorea</taxon>
    </lineage>
</organism>
<comment type="similarity">
    <text evidence="5">Belongs to the HIPP family.</text>
</comment>
<dbReference type="Pfam" id="PF00403">
    <property type="entry name" value="HMA"/>
    <property type="match status" value="1"/>
</dbReference>